<feature type="signal peptide" evidence="1">
    <location>
        <begin position="1"/>
        <end position="22"/>
    </location>
</feature>
<dbReference type="InterPro" id="IPR050111">
    <property type="entry name" value="C-type_lectin/snaclec_domain"/>
</dbReference>
<dbReference type="InterPro" id="IPR001304">
    <property type="entry name" value="C-type_lectin-like"/>
</dbReference>
<dbReference type="Proteomes" id="UP001206312">
    <property type="component" value="Unassembled WGS sequence"/>
</dbReference>
<feature type="domain" description="C-type lectin" evidence="2">
    <location>
        <begin position="292"/>
        <end position="423"/>
    </location>
</feature>
<reference evidence="3 4" key="1">
    <citation type="submission" date="2022-06" db="EMBL/GenBank/DDBJ databases">
        <authorList>
            <person name="Xuan X."/>
        </authorList>
    </citation>
    <scope>NUCLEOTIDE SEQUENCE [LARGE SCALE GENOMIC DNA]</scope>
    <source>
        <strain evidence="3 4">2V75</strain>
    </source>
</reference>
<dbReference type="EMBL" id="JAMXIB010000022">
    <property type="protein sequence ID" value="MCO5726074.1"/>
    <property type="molecule type" value="Genomic_DNA"/>
</dbReference>
<dbReference type="InterPro" id="IPR016187">
    <property type="entry name" value="CTDL_fold"/>
</dbReference>
<dbReference type="SUPFAM" id="SSF56436">
    <property type="entry name" value="C-type lectin-like"/>
    <property type="match status" value="1"/>
</dbReference>
<dbReference type="RefSeq" id="WP_252742445.1">
    <property type="nucleotide sequence ID" value="NZ_JAMXIB010000022.1"/>
</dbReference>
<feature type="chain" id="PRO_5045526862" description="C-type lectin domain-containing protein" evidence="1">
    <location>
        <begin position="23"/>
        <end position="657"/>
    </location>
</feature>
<dbReference type="PROSITE" id="PS50041">
    <property type="entry name" value="C_TYPE_LECTIN_2"/>
    <property type="match status" value="1"/>
</dbReference>
<dbReference type="Gene3D" id="3.10.100.10">
    <property type="entry name" value="Mannose-Binding Protein A, subunit A"/>
    <property type="match status" value="1"/>
</dbReference>
<name>A0ABT1B261_9FLAO</name>
<protein>
    <recommendedName>
        <fullName evidence="2">C-type lectin domain-containing protein</fullName>
    </recommendedName>
</protein>
<evidence type="ECO:0000313" key="4">
    <source>
        <dbReference type="Proteomes" id="UP001206312"/>
    </source>
</evidence>
<keyword evidence="4" id="KW-1185">Reference proteome</keyword>
<evidence type="ECO:0000259" key="2">
    <source>
        <dbReference type="PROSITE" id="PS50041"/>
    </source>
</evidence>
<comment type="caution">
    <text evidence="3">The sequence shown here is derived from an EMBL/GenBank/DDBJ whole genome shotgun (WGS) entry which is preliminary data.</text>
</comment>
<dbReference type="CDD" id="cd03603">
    <property type="entry name" value="CLECT_VCBS"/>
    <property type="match status" value="1"/>
</dbReference>
<accession>A0ABT1B261</accession>
<evidence type="ECO:0000256" key="1">
    <source>
        <dbReference type="SAM" id="SignalP"/>
    </source>
</evidence>
<organism evidence="3 4">
    <name type="scientific">Robiginitalea marina</name>
    <dbReference type="NCBI Taxonomy" id="2954105"/>
    <lineage>
        <taxon>Bacteria</taxon>
        <taxon>Pseudomonadati</taxon>
        <taxon>Bacteroidota</taxon>
        <taxon>Flavobacteriia</taxon>
        <taxon>Flavobacteriales</taxon>
        <taxon>Flavobacteriaceae</taxon>
        <taxon>Robiginitalea</taxon>
    </lineage>
</organism>
<gene>
    <name evidence="3" type="ORF">NG653_14530</name>
</gene>
<dbReference type="PANTHER" id="PTHR22803">
    <property type="entry name" value="MANNOSE, PHOSPHOLIPASE, LECTIN RECEPTOR RELATED"/>
    <property type="match status" value="1"/>
</dbReference>
<evidence type="ECO:0000313" key="3">
    <source>
        <dbReference type="EMBL" id="MCO5726074.1"/>
    </source>
</evidence>
<sequence>MHIRRALRMGLFLLLLKGTALWSQETFRDNFSSVSYSNNDGTLNFSGNWVESNDDGNPGTGRIYISGNRLGFQDLDNAFITRSLDLSGALSATLTLDFERTNGDERISVQLFDGTNWNERASLNGTGTMNYGLSAAELNASAGIRFRTDSGNWGSSETVFIDNILFTALYPAANEPPVLTATGNQVYCPGGSLPVAETISITDPDDTTAFLVSVQISSGYVPGEDLLTLTGSHPSITPAWSPVEGKLTLTGPATLAEFEAAVLAVEFSSSNPAPSGSRGFSITVGDANYLPQTGHFYEFVAVPGITWTTARDAAALRTYYGLQGYLATLTSQVEADFSGSQALGVGWIGASDDATEGDWQWVTGPEAGTSFWSGGVGGTELTFAFWNANEPNDFPDGPAVPGQENFAHITDPSVTTSPGSWNDLPNAGGGGAYAPQGYVVEYGGMPGDPVLSISANTTITIDNIAPTASAPLPVTVYCPADIPPVDTTVVTDEADNCTPSPVVSFVGDVSNGGTPEVISRTYRVTDAVGNFVEVIQLITVETISFATQPTDQVVLVGANGVFSASVPLADSFQWEVSSNGGSSWSAVSDGPEYIGSTTSSLTVLIPEIDKSGYMFRVLAGNSASLLCPEVISASAVLTVGPSRVLTNRRITYRVNKG</sequence>
<proteinExistence type="predicted"/>
<keyword evidence="1" id="KW-0732">Signal</keyword>
<dbReference type="InterPro" id="IPR016186">
    <property type="entry name" value="C-type_lectin-like/link_sf"/>
</dbReference>
<dbReference type="InterPro" id="IPR034007">
    <property type="entry name" value="CTLD_bac"/>
</dbReference>